<evidence type="ECO:0000313" key="3">
    <source>
        <dbReference type="EMBL" id="MFC2926679.1"/>
    </source>
</evidence>
<comment type="caution">
    <text evidence="3">The sequence shown here is derived from an EMBL/GenBank/DDBJ whole genome shotgun (WGS) entry which is preliminary data.</text>
</comment>
<dbReference type="EMBL" id="JBHRSV010000020">
    <property type="protein sequence ID" value="MFC2926679.1"/>
    <property type="molecule type" value="Genomic_DNA"/>
</dbReference>
<dbReference type="Proteomes" id="UP001595379">
    <property type="component" value="Unassembled WGS sequence"/>
</dbReference>
<feature type="region of interest" description="Disordered" evidence="1">
    <location>
        <begin position="24"/>
        <end position="49"/>
    </location>
</feature>
<keyword evidence="4" id="KW-1185">Reference proteome</keyword>
<evidence type="ECO:0000256" key="1">
    <source>
        <dbReference type="SAM" id="MobiDB-lite"/>
    </source>
</evidence>
<feature type="compositionally biased region" description="Low complexity" evidence="1">
    <location>
        <begin position="24"/>
        <end position="44"/>
    </location>
</feature>
<keyword evidence="2" id="KW-0732">Signal</keyword>
<feature type="chain" id="PRO_5045809040" evidence="2">
    <location>
        <begin position="24"/>
        <end position="163"/>
    </location>
</feature>
<gene>
    <name evidence="3" type="ORF">ACFOOR_11230</name>
</gene>
<accession>A0ABV6ZZB6</accession>
<proteinExistence type="predicted"/>
<evidence type="ECO:0000256" key="2">
    <source>
        <dbReference type="SAM" id="SignalP"/>
    </source>
</evidence>
<dbReference type="RefSeq" id="WP_343164687.1">
    <property type="nucleotide sequence ID" value="NZ_JBHRSV010000020.1"/>
</dbReference>
<evidence type="ECO:0000313" key="4">
    <source>
        <dbReference type="Proteomes" id="UP001595379"/>
    </source>
</evidence>
<dbReference type="PROSITE" id="PS51257">
    <property type="entry name" value="PROKAR_LIPOPROTEIN"/>
    <property type="match status" value="1"/>
</dbReference>
<sequence>MLRFASIAALALVAAACTPPADEAVTAETAAPESAAPETAAPETGGSDAMPQMQAVLNAPDAQTLHAFLLANEAAIIPSDWHTGEPAGQQFWDFPDTLDGYVASSECAWTSSDQSAMNCLLTVAEPDGSEDGPRSVMYRAEIGYTPEGELTLLSPNVRWATMG</sequence>
<feature type="signal peptide" evidence="2">
    <location>
        <begin position="1"/>
        <end position="23"/>
    </location>
</feature>
<name>A0ABV6ZZB6_9PROT</name>
<reference evidence="4" key="1">
    <citation type="journal article" date="2019" name="Int. J. Syst. Evol. Microbiol.">
        <title>The Global Catalogue of Microorganisms (GCM) 10K type strain sequencing project: providing services to taxonomists for standard genome sequencing and annotation.</title>
        <authorList>
            <consortium name="The Broad Institute Genomics Platform"/>
            <consortium name="The Broad Institute Genome Sequencing Center for Infectious Disease"/>
            <person name="Wu L."/>
            <person name="Ma J."/>
        </authorList>
    </citation>
    <scope>NUCLEOTIDE SEQUENCE [LARGE SCALE GENOMIC DNA]</scope>
    <source>
        <strain evidence="4">KCTC 52487</strain>
    </source>
</reference>
<protein>
    <submittedName>
        <fullName evidence="3">Uncharacterized protein</fullName>
    </submittedName>
</protein>
<organism evidence="3 4">
    <name type="scientific">Hyphobacterium vulgare</name>
    <dbReference type="NCBI Taxonomy" id="1736751"/>
    <lineage>
        <taxon>Bacteria</taxon>
        <taxon>Pseudomonadati</taxon>
        <taxon>Pseudomonadota</taxon>
        <taxon>Alphaproteobacteria</taxon>
        <taxon>Maricaulales</taxon>
        <taxon>Maricaulaceae</taxon>
        <taxon>Hyphobacterium</taxon>
    </lineage>
</organism>